<evidence type="ECO:0000313" key="2">
    <source>
        <dbReference type="Proteomes" id="UP000281553"/>
    </source>
</evidence>
<organism evidence="1 2">
    <name type="scientific">Dibothriocephalus latus</name>
    <name type="common">Fish tapeworm</name>
    <name type="synonym">Diphyllobothrium latum</name>
    <dbReference type="NCBI Taxonomy" id="60516"/>
    <lineage>
        <taxon>Eukaryota</taxon>
        <taxon>Metazoa</taxon>
        <taxon>Spiralia</taxon>
        <taxon>Lophotrochozoa</taxon>
        <taxon>Platyhelminthes</taxon>
        <taxon>Cestoda</taxon>
        <taxon>Eucestoda</taxon>
        <taxon>Diphyllobothriidea</taxon>
        <taxon>Diphyllobothriidae</taxon>
        <taxon>Dibothriocephalus</taxon>
    </lineage>
</organism>
<dbReference type="OrthoDB" id="6144369at2759"/>
<dbReference type="Proteomes" id="UP000281553">
    <property type="component" value="Unassembled WGS sequence"/>
</dbReference>
<dbReference type="AlphaFoldDB" id="A0A3P7N8J7"/>
<protein>
    <recommendedName>
        <fullName evidence="3">Reverse transcriptase domain-containing protein</fullName>
    </recommendedName>
</protein>
<evidence type="ECO:0008006" key="3">
    <source>
        <dbReference type="Google" id="ProtNLM"/>
    </source>
</evidence>
<sequence>MENVIKKALVQFPEHNHVLRCLPLLSHWQVLPYEPALLTRTLDKTRYGGKLVHATYIEFKKAFESVPHQRLLHKLRSARFRGNRFL</sequence>
<evidence type="ECO:0000313" key="1">
    <source>
        <dbReference type="EMBL" id="VDN30797.1"/>
    </source>
</evidence>
<gene>
    <name evidence="1" type="ORF">DILT_LOCUS15615</name>
</gene>
<proteinExistence type="predicted"/>
<dbReference type="EMBL" id="UYRU01080145">
    <property type="protein sequence ID" value="VDN30797.1"/>
    <property type="molecule type" value="Genomic_DNA"/>
</dbReference>
<keyword evidence="2" id="KW-1185">Reference proteome</keyword>
<reference evidence="1 2" key="1">
    <citation type="submission" date="2018-11" db="EMBL/GenBank/DDBJ databases">
        <authorList>
            <consortium name="Pathogen Informatics"/>
        </authorList>
    </citation>
    <scope>NUCLEOTIDE SEQUENCE [LARGE SCALE GENOMIC DNA]</scope>
</reference>
<accession>A0A3P7N8J7</accession>
<name>A0A3P7N8J7_DIBLA</name>